<proteinExistence type="predicted"/>
<reference evidence="1 2" key="1">
    <citation type="submission" date="2019-02" db="EMBL/GenBank/DDBJ databases">
        <authorList>
            <consortium name="Pathogen Informatics"/>
        </authorList>
    </citation>
    <scope>NUCLEOTIDE SEQUENCE [LARGE SCALE GENOMIC DNA]</scope>
    <source>
        <strain evidence="1 2">3012STDY6756504</strain>
    </source>
</reference>
<organism evidence="1 2">
    <name type="scientific">Nocardia cyriacigeorgica</name>
    <dbReference type="NCBI Taxonomy" id="135487"/>
    <lineage>
        <taxon>Bacteria</taxon>
        <taxon>Bacillati</taxon>
        <taxon>Actinomycetota</taxon>
        <taxon>Actinomycetes</taxon>
        <taxon>Mycobacteriales</taxon>
        <taxon>Nocardiaceae</taxon>
        <taxon>Nocardia</taxon>
    </lineage>
</organism>
<dbReference type="Proteomes" id="UP000290439">
    <property type="component" value="Chromosome"/>
</dbReference>
<name>A0A4U8W146_9NOCA</name>
<sequence length="168" mass="18851">MENVPFGDTPRSRCQFYRRVCDLPAWIDPPEIGRIVMRADHVWGLMMPSALGLAVHGDLRRARDHDSGSGVGPIISHMRSGRWTFLIRPDLPDDTALFAEMFRLDVSVVRTGATIALPSPTDEGERFRRWIQPPRSPFRPSGLTVIDSIRTCAGRGGWLRTPTAGYPR</sequence>
<dbReference type="EMBL" id="LR215973">
    <property type="protein sequence ID" value="VFA99581.1"/>
    <property type="molecule type" value="Genomic_DNA"/>
</dbReference>
<gene>
    <name evidence="1" type="ORF">NCTC10797_03365</name>
</gene>
<protein>
    <recommendedName>
        <fullName evidence="3">DNA-directed RNA polymerase subunit beta</fullName>
    </recommendedName>
</protein>
<accession>A0A4U8W146</accession>
<dbReference type="AlphaFoldDB" id="A0A4U8W146"/>
<evidence type="ECO:0000313" key="1">
    <source>
        <dbReference type="EMBL" id="VFA99581.1"/>
    </source>
</evidence>
<evidence type="ECO:0000313" key="2">
    <source>
        <dbReference type="Proteomes" id="UP000290439"/>
    </source>
</evidence>
<evidence type="ECO:0008006" key="3">
    <source>
        <dbReference type="Google" id="ProtNLM"/>
    </source>
</evidence>